<protein>
    <submittedName>
        <fullName evidence="1">Cytochrome P450</fullName>
    </submittedName>
</protein>
<evidence type="ECO:0000313" key="2">
    <source>
        <dbReference type="Proteomes" id="UP000308600"/>
    </source>
</evidence>
<reference evidence="1 2" key="1">
    <citation type="journal article" date="2019" name="Nat. Ecol. Evol.">
        <title>Megaphylogeny resolves global patterns of mushroom evolution.</title>
        <authorList>
            <person name="Varga T."/>
            <person name="Krizsan K."/>
            <person name="Foldi C."/>
            <person name="Dima B."/>
            <person name="Sanchez-Garcia M."/>
            <person name="Sanchez-Ramirez S."/>
            <person name="Szollosi G.J."/>
            <person name="Szarkandi J.G."/>
            <person name="Papp V."/>
            <person name="Albert L."/>
            <person name="Andreopoulos W."/>
            <person name="Angelini C."/>
            <person name="Antonin V."/>
            <person name="Barry K.W."/>
            <person name="Bougher N.L."/>
            <person name="Buchanan P."/>
            <person name="Buyck B."/>
            <person name="Bense V."/>
            <person name="Catcheside P."/>
            <person name="Chovatia M."/>
            <person name="Cooper J."/>
            <person name="Damon W."/>
            <person name="Desjardin D."/>
            <person name="Finy P."/>
            <person name="Geml J."/>
            <person name="Haridas S."/>
            <person name="Hughes K."/>
            <person name="Justo A."/>
            <person name="Karasinski D."/>
            <person name="Kautmanova I."/>
            <person name="Kiss B."/>
            <person name="Kocsube S."/>
            <person name="Kotiranta H."/>
            <person name="LaButti K.M."/>
            <person name="Lechner B.E."/>
            <person name="Liimatainen K."/>
            <person name="Lipzen A."/>
            <person name="Lukacs Z."/>
            <person name="Mihaltcheva S."/>
            <person name="Morgado L.N."/>
            <person name="Niskanen T."/>
            <person name="Noordeloos M.E."/>
            <person name="Ohm R.A."/>
            <person name="Ortiz-Santana B."/>
            <person name="Ovrebo C."/>
            <person name="Racz N."/>
            <person name="Riley R."/>
            <person name="Savchenko A."/>
            <person name="Shiryaev A."/>
            <person name="Soop K."/>
            <person name="Spirin V."/>
            <person name="Szebenyi C."/>
            <person name="Tomsovsky M."/>
            <person name="Tulloss R.E."/>
            <person name="Uehling J."/>
            <person name="Grigoriev I.V."/>
            <person name="Vagvolgyi C."/>
            <person name="Papp T."/>
            <person name="Martin F.M."/>
            <person name="Miettinen O."/>
            <person name="Hibbett D.S."/>
            <person name="Nagy L.G."/>
        </authorList>
    </citation>
    <scope>NUCLEOTIDE SEQUENCE [LARGE SCALE GENOMIC DNA]</scope>
    <source>
        <strain evidence="1 2">NL-1719</strain>
    </source>
</reference>
<gene>
    <name evidence="1" type="ORF">BDN72DRAFT_798198</name>
</gene>
<dbReference type="EMBL" id="ML208359">
    <property type="protein sequence ID" value="TFK68106.1"/>
    <property type="molecule type" value="Genomic_DNA"/>
</dbReference>
<name>A0ACD3AQV8_9AGAR</name>
<evidence type="ECO:0000313" key="1">
    <source>
        <dbReference type="EMBL" id="TFK68106.1"/>
    </source>
</evidence>
<dbReference type="Proteomes" id="UP000308600">
    <property type="component" value="Unassembled WGS sequence"/>
</dbReference>
<sequence>MPSVLGSLALFAALLFAFVWKRRRDALAVSKGFPLPPGPQRKPLIGNVLDLPREKAWNTFLPWKERYGDIIYLEALGNGILVLNTLEAVNDLLDKRPNNYSDRPEFIMVGQLMELNKGIPLLQYGPTWKQHRKLTHIALSPEAVKKYYGVQEDIASMYLNGLLDEPQKFIPLLRLAAGRIVMSVTYGLPVDTPEDLYITEAEETMEMITKATLPGAFLVDLLPWLKHLPSWLPFNRIHEIGMAGRKQIYNMVNRPYEHVKQEYAAGTARPSFALDCLESLEYGNSKLPKEEADEIIRWSAGAMYGAGGETTYTTLLNFFIAMSEFPDVQAKLKEELYRVVGTGRLPTTADRPNLPYLNAAIKETLRWRVALPLSIARRTRTPDFYNGYFIPEGTIVLPNVLAMTVDTKSGIPTEAFAPERFLQGKVKEVATDPYLYAFGFGRRICPGKALGDNNLFLLMSSLMATMDISHKLDANGQKIPINPTYTSNLVSHPINFEVKIVPRCPEAAALIRERVAQIA</sequence>
<keyword evidence="2" id="KW-1185">Reference proteome</keyword>
<accession>A0ACD3AQV8</accession>
<organism evidence="1 2">
    <name type="scientific">Pluteus cervinus</name>
    <dbReference type="NCBI Taxonomy" id="181527"/>
    <lineage>
        <taxon>Eukaryota</taxon>
        <taxon>Fungi</taxon>
        <taxon>Dikarya</taxon>
        <taxon>Basidiomycota</taxon>
        <taxon>Agaricomycotina</taxon>
        <taxon>Agaricomycetes</taxon>
        <taxon>Agaricomycetidae</taxon>
        <taxon>Agaricales</taxon>
        <taxon>Pluteineae</taxon>
        <taxon>Pluteaceae</taxon>
        <taxon>Pluteus</taxon>
    </lineage>
</organism>
<proteinExistence type="predicted"/>